<accession>A0ABY2T133</accession>
<dbReference type="Proteomes" id="UP000308330">
    <property type="component" value="Unassembled WGS sequence"/>
</dbReference>
<evidence type="ECO:0008006" key="3">
    <source>
        <dbReference type="Google" id="ProtNLM"/>
    </source>
</evidence>
<comment type="caution">
    <text evidence="1">The sequence shown here is derived from an EMBL/GenBank/DDBJ whole genome shotgun (WGS) entry which is preliminary data.</text>
</comment>
<gene>
    <name evidence="1" type="ORF">FC748_00485</name>
</gene>
<organism evidence="1 2">
    <name type="scientific">Lysinibacillus tabacifolii</name>
    <dbReference type="NCBI Taxonomy" id="1173107"/>
    <lineage>
        <taxon>Bacteria</taxon>
        <taxon>Bacillati</taxon>
        <taxon>Bacillota</taxon>
        <taxon>Bacilli</taxon>
        <taxon>Bacillales</taxon>
        <taxon>Bacillaceae</taxon>
        <taxon>Lysinibacillus</taxon>
    </lineage>
</organism>
<reference evidence="1 2" key="1">
    <citation type="submission" date="2019-04" db="EMBL/GenBank/DDBJ databases">
        <title>Lysinibacillus genome sequencing.</title>
        <authorList>
            <person name="Dunlap C."/>
        </authorList>
    </citation>
    <scope>NUCLEOTIDE SEQUENCE [LARGE SCALE GENOMIC DNA]</scope>
    <source>
        <strain evidence="1 2">KCTC 33042</strain>
    </source>
</reference>
<sequence length="89" mass="10048">MSKHLVMVVANIKALEKTETLNVTIKVRNTLPYTSESDTDKMFDILTTDINKKAFVLINNEILINRSAYQYAEADEQENTVVNEAQANA</sequence>
<name>A0ABY2T133_9BACI</name>
<proteinExistence type="predicted"/>
<keyword evidence="2" id="KW-1185">Reference proteome</keyword>
<evidence type="ECO:0000313" key="1">
    <source>
        <dbReference type="EMBL" id="TKI49739.1"/>
    </source>
</evidence>
<dbReference type="EMBL" id="SZPT01000001">
    <property type="protein sequence ID" value="TKI49739.1"/>
    <property type="molecule type" value="Genomic_DNA"/>
</dbReference>
<protein>
    <recommendedName>
        <fullName evidence="3">DUF2922 domain-containing protein</fullName>
    </recommendedName>
</protein>
<dbReference type="RefSeq" id="WP_108029967.1">
    <property type="nucleotide sequence ID" value="NZ_SZPT01000001.1"/>
</dbReference>
<evidence type="ECO:0000313" key="2">
    <source>
        <dbReference type="Proteomes" id="UP000308330"/>
    </source>
</evidence>